<organism evidence="1">
    <name type="scientific">Siphoviridae sp. ctLqe90</name>
    <dbReference type="NCBI Taxonomy" id="2825456"/>
    <lineage>
        <taxon>Viruses</taxon>
        <taxon>Duplodnaviria</taxon>
        <taxon>Heunggongvirae</taxon>
        <taxon>Uroviricota</taxon>
        <taxon>Caudoviricetes</taxon>
    </lineage>
</organism>
<evidence type="ECO:0000313" key="1">
    <source>
        <dbReference type="EMBL" id="DAE13225.1"/>
    </source>
</evidence>
<sequence length="37" mass="4476">MENLYSFIHVFHLEGVINDLVFYRMKKTLYILNIITS</sequence>
<reference evidence="1" key="1">
    <citation type="journal article" date="2021" name="Proc. Natl. Acad. Sci. U.S.A.">
        <title>A Catalog of Tens of Thousands of Viruses from Human Metagenomes Reveals Hidden Associations with Chronic Diseases.</title>
        <authorList>
            <person name="Tisza M.J."/>
            <person name="Buck C.B."/>
        </authorList>
    </citation>
    <scope>NUCLEOTIDE SEQUENCE</scope>
    <source>
        <strain evidence="1">CtLqe90</strain>
    </source>
</reference>
<protein>
    <submittedName>
        <fullName evidence="1">Uncharacterized protein</fullName>
    </submittedName>
</protein>
<accession>A0A8S5Q317</accession>
<proteinExistence type="predicted"/>
<dbReference type="EMBL" id="BK015564">
    <property type="protein sequence ID" value="DAE13225.1"/>
    <property type="molecule type" value="Genomic_DNA"/>
</dbReference>
<name>A0A8S5Q317_9CAUD</name>